<evidence type="ECO:0000313" key="6">
    <source>
        <dbReference type="Proteomes" id="UP001651158"/>
    </source>
</evidence>
<feature type="transmembrane region" description="Helical" evidence="2">
    <location>
        <begin position="113"/>
        <end position="133"/>
    </location>
</feature>
<feature type="region of interest" description="Disordered" evidence="3">
    <location>
        <begin position="361"/>
        <end position="407"/>
    </location>
</feature>
<keyword evidence="2" id="KW-0472">Membrane</keyword>
<feature type="compositionally biased region" description="Polar residues" evidence="3">
    <location>
        <begin position="201"/>
        <end position="215"/>
    </location>
</feature>
<keyword evidence="2" id="KW-1133">Transmembrane helix</keyword>
<comment type="domain">
    <text evidence="2">The C4-type zinc finger motif is necessary both for its ER three-way tubular junction localization and formation.</text>
</comment>
<keyword evidence="2" id="KW-0863">Zinc-finger</keyword>
<dbReference type="EMBL" id="JAKROA010000002">
    <property type="protein sequence ID" value="KAL5110775.1"/>
    <property type="molecule type" value="Genomic_DNA"/>
</dbReference>
<comment type="function">
    <text evidence="2">Plays a role in determining ER morphology.</text>
</comment>
<dbReference type="Proteomes" id="UP001651158">
    <property type="component" value="Unassembled WGS sequence"/>
</dbReference>
<name>A0ABR4QM87_9CEST</name>
<dbReference type="PANTHER" id="PTHR22166">
    <property type="entry name" value="ENDOPLASMIC RETICULUM JUNCTION FORMATION PROTEIN LUNAPARK"/>
    <property type="match status" value="1"/>
</dbReference>
<feature type="region of interest" description="Disordered" evidence="3">
    <location>
        <begin position="301"/>
        <end position="335"/>
    </location>
</feature>
<feature type="region of interest" description="Disordered" evidence="3">
    <location>
        <begin position="201"/>
        <end position="237"/>
    </location>
</feature>
<dbReference type="Pfam" id="PF10058">
    <property type="entry name" value="Zn_ribbon_10"/>
    <property type="match status" value="1"/>
</dbReference>
<evidence type="ECO:0000256" key="2">
    <source>
        <dbReference type="RuleBase" id="RU367073"/>
    </source>
</evidence>
<keyword evidence="2" id="KW-0479">Metal-binding</keyword>
<keyword evidence="2" id="KW-0256">Endoplasmic reticulum</keyword>
<evidence type="ECO:0000256" key="3">
    <source>
        <dbReference type="SAM" id="MobiDB-lite"/>
    </source>
</evidence>
<comment type="subcellular location">
    <subcellularLocation>
        <location evidence="2">Endoplasmic reticulum membrane</location>
        <topology evidence="2">Multi-pass membrane protein</topology>
    </subcellularLocation>
</comment>
<accession>A0ABR4QM87</accession>
<keyword evidence="2" id="KW-0812">Transmembrane</keyword>
<feature type="domain" description="Lunapark zinc ribbon" evidence="4">
    <location>
        <begin position="247"/>
        <end position="296"/>
    </location>
</feature>
<comment type="similarity">
    <text evidence="1 2">Belongs to the lunapark family.</text>
</comment>
<comment type="caution">
    <text evidence="5">The sequence shown here is derived from an EMBL/GenBank/DDBJ whole genome shotgun (WGS) entry which is preliminary data.</text>
</comment>
<keyword evidence="2" id="KW-0862">Zinc</keyword>
<evidence type="ECO:0000256" key="1">
    <source>
        <dbReference type="ARBA" id="ARBA00009940"/>
    </source>
</evidence>
<proteinExistence type="inferred from homology"/>
<protein>
    <recommendedName>
        <fullName evidence="2">Endoplasmic reticulum junction formation protein lunapark</fullName>
    </recommendedName>
</protein>
<sequence length="407" mass="45641">MFIACAIGGNRLSRLRFQQPFLVQFNNQSVPRPLVRWLRSKGFSIAYYESVSETLEDIDSNIATLEELKASKVSSANRIAFHLIFYASILYVTVVVISYFLIRPSETQGKVVFTIFIVLYPFTIWSICGIWGVQIERKRLILEDVMSKETYNKTQQLLKRFDPLGLIVRDNLAQQDARIASLEAEAAVRLRHDPSTLTVQNTLRTPQPGMQTPQFSKPPHAVEPTTTQPVKGPITHRPILPRHRSILDVVFDALVGDGPDRRYALICQQCSGHNGMALAEEFEYIAFRCCYCGFHNPAHRTRRTPSGVPRMGPFPSSPDSPSAMATPITSPAERRLQSTSALNLTSVGHLQLTPISASTENVFAEPLHSRPSRRPRPGRKSLKQRSELRSSSSSVVDLPEEENKGDT</sequence>
<organism evidence="5 6">
    <name type="scientific">Taenia crassiceps</name>
    <dbReference type="NCBI Taxonomy" id="6207"/>
    <lineage>
        <taxon>Eukaryota</taxon>
        <taxon>Metazoa</taxon>
        <taxon>Spiralia</taxon>
        <taxon>Lophotrochozoa</taxon>
        <taxon>Platyhelminthes</taxon>
        <taxon>Cestoda</taxon>
        <taxon>Eucestoda</taxon>
        <taxon>Cyclophyllidea</taxon>
        <taxon>Taeniidae</taxon>
        <taxon>Taenia</taxon>
    </lineage>
</organism>
<keyword evidence="6" id="KW-1185">Reference proteome</keyword>
<feature type="transmembrane region" description="Helical" evidence="2">
    <location>
        <begin position="79"/>
        <end position="101"/>
    </location>
</feature>
<gene>
    <name evidence="5" type="ORF">TcWFU_008303</name>
</gene>
<evidence type="ECO:0000313" key="5">
    <source>
        <dbReference type="EMBL" id="KAL5110775.1"/>
    </source>
</evidence>
<dbReference type="PANTHER" id="PTHR22166:SF12">
    <property type="entry name" value="ENDOPLASMIC RETICULUM JUNCTION FORMATION PROTEIN LUNAPARK"/>
    <property type="match status" value="1"/>
</dbReference>
<reference evidence="5 6" key="1">
    <citation type="journal article" date="2022" name="Front. Cell. Infect. Microbiol.">
        <title>The Genomes of Two Strains of Taenia crassiceps the Animal Model for the Study of Human Cysticercosis.</title>
        <authorList>
            <person name="Bobes R.J."/>
            <person name="Estrada K."/>
            <person name="Rios-Valencia D.G."/>
            <person name="Calderon-Gallegos A."/>
            <person name="de la Torre P."/>
            <person name="Carrero J.C."/>
            <person name="Sanchez-Flores A."/>
            <person name="Laclette J.P."/>
        </authorList>
    </citation>
    <scope>NUCLEOTIDE SEQUENCE [LARGE SCALE GENOMIC DNA]</scope>
    <source>
        <strain evidence="5">WFUcys</strain>
    </source>
</reference>
<feature type="compositionally biased region" description="Basic residues" evidence="3">
    <location>
        <begin position="370"/>
        <end position="383"/>
    </location>
</feature>
<dbReference type="InterPro" id="IPR019273">
    <property type="entry name" value="Lunapark_Znf"/>
</dbReference>
<dbReference type="InterPro" id="IPR040115">
    <property type="entry name" value="Lnp"/>
</dbReference>
<evidence type="ECO:0000259" key="4">
    <source>
        <dbReference type="Pfam" id="PF10058"/>
    </source>
</evidence>